<sequence>MPYTYFDPTADMVMLETAGRRFGDHFDISIVRNFRHIIINLAKIPYSQLPANINLTRTATDEPITVYLLIPIPQPRGLPYQGGFRPKYASCLNIHPASTDLDQDAPAFFPRDYANVSAWMDLLQTAHNVLPAYEGHTHPVEETNEIKEFLQGPDPELMHNSSHFLISKYGFSLGEMWAALASVKRYPRPLPRNDGTPEAKRIRRNTAFEEYVSSAGFQISSSDPEERATSPGSDGSAGPAYTEQQPTQNLSDEESTLLLITRVLRHLLFYTQAPNSSSCVVDFRPERRRMVSNFDELEKQFVAIDDGGLSLKENIGTSTKPIVTIALLEAKRRLEVENGKPKISDECLAQMTCEAILARGLSPGEQVKNERFLKNKRLYVGPLCWTPEHLNFLGCQFEKFESSDLDLSLEPLHPLTFSEKLEKEDLLLLTRRIIGGSGHSSRTSSFSVIMRYHGIICNPDLPQPKFRYGKLNFDIPKCNVFELIDKYNSYAKSIIVHFEYDELVTMREKAVRSPRHSVLDSAEGRLQKLTSPPWFEDPYLMCVMVTIAQSKWKVRKGMGEAHFVQLVVTNTSDKEYAHIFQADIPTKLLDALKKSTKNMGKLVLPAIRHIRVPFKPHESFSKRVAAQLLSGPKTREQGKMPRGKKSKSNEMETEDEARSPKAPDGAVQVAVVPLATG</sequence>
<proteinExistence type="predicted"/>
<evidence type="ECO:0000313" key="2">
    <source>
        <dbReference type="EMBL" id="CAG2003656.1"/>
    </source>
</evidence>
<feature type="region of interest" description="Disordered" evidence="1">
    <location>
        <begin position="218"/>
        <end position="251"/>
    </location>
</feature>
<organism evidence="2 3">
    <name type="scientific">Gibberella zeae</name>
    <name type="common">Wheat head blight fungus</name>
    <name type="synonym">Fusarium graminearum</name>
    <dbReference type="NCBI Taxonomy" id="5518"/>
    <lineage>
        <taxon>Eukaryota</taxon>
        <taxon>Fungi</taxon>
        <taxon>Dikarya</taxon>
        <taxon>Ascomycota</taxon>
        <taxon>Pezizomycotina</taxon>
        <taxon>Sordariomycetes</taxon>
        <taxon>Hypocreomycetidae</taxon>
        <taxon>Hypocreales</taxon>
        <taxon>Nectriaceae</taxon>
        <taxon>Fusarium</taxon>
    </lineage>
</organism>
<reference evidence="2" key="1">
    <citation type="submission" date="2021-03" db="EMBL/GenBank/DDBJ databases">
        <authorList>
            <person name="Alouane T."/>
            <person name="Langin T."/>
            <person name="Bonhomme L."/>
        </authorList>
    </citation>
    <scope>NUCLEOTIDE SEQUENCE</scope>
    <source>
        <strain evidence="2">MDC_Fg202</strain>
    </source>
</reference>
<evidence type="ECO:0000256" key="1">
    <source>
        <dbReference type="SAM" id="MobiDB-lite"/>
    </source>
</evidence>
<dbReference type="Proteomes" id="UP000746612">
    <property type="component" value="Unassembled WGS sequence"/>
</dbReference>
<accession>A0A9N8RMS0</accession>
<gene>
    <name evidence="2" type="ORF">MDCFG202_LOCUS494661</name>
</gene>
<name>A0A9N8RMS0_GIBZA</name>
<feature type="region of interest" description="Disordered" evidence="1">
    <location>
        <begin position="628"/>
        <end position="668"/>
    </location>
</feature>
<comment type="caution">
    <text evidence="2">The sequence shown here is derived from an EMBL/GenBank/DDBJ whole genome shotgun (WGS) entry which is preliminary data.</text>
</comment>
<dbReference type="EMBL" id="CAJPIJ010000176">
    <property type="protein sequence ID" value="CAG2003656.1"/>
    <property type="molecule type" value="Genomic_DNA"/>
</dbReference>
<dbReference type="AlphaFoldDB" id="A0A9N8RMS0"/>
<evidence type="ECO:0000313" key="3">
    <source>
        <dbReference type="Proteomes" id="UP000746612"/>
    </source>
</evidence>
<protein>
    <submittedName>
        <fullName evidence="2">Uncharacterized protein</fullName>
    </submittedName>
</protein>